<keyword evidence="4 7" id="KW-0067">ATP-binding</keyword>
<dbReference type="RefSeq" id="WP_310455141.1">
    <property type="nucleotide sequence ID" value="NZ_JAVKPH010000001.1"/>
</dbReference>
<keyword evidence="2" id="KW-0813">Transport</keyword>
<keyword evidence="8" id="KW-1185">Reference proteome</keyword>
<protein>
    <submittedName>
        <fullName evidence="7">ABC transporter ATP-binding protein</fullName>
    </submittedName>
</protein>
<organism evidence="7 8">
    <name type="scientific">Ruixingdingia sedimenti</name>
    <dbReference type="NCBI Taxonomy" id="3073604"/>
    <lineage>
        <taxon>Bacteria</taxon>
        <taxon>Pseudomonadati</taxon>
        <taxon>Pseudomonadota</taxon>
        <taxon>Alphaproteobacteria</taxon>
        <taxon>Rhodobacterales</taxon>
        <taxon>Paracoccaceae</taxon>
        <taxon>Ruixingdingia</taxon>
    </lineage>
</organism>
<reference evidence="7 8" key="1">
    <citation type="submission" date="2023-09" db="EMBL/GenBank/DDBJ databases">
        <title>Xinfangfangia sedmenti sp. nov., isolated the sedment.</title>
        <authorList>
            <person name="Xu L."/>
        </authorList>
    </citation>
    <scope>NUCLEOTIDE SEQUENCE [LARGE SCALE GENOMIC DNA]</scope>
    <source>
        <strain evidence="7 8">LG-4</strain>
    </source>
</reference>
<evidence type="ECO:0000256" key="2">
    <source>
        <dbReference type="ARBA" id="ARBA00022448"/>
    </source>
</evidence>
<comment type="similarity">
    <text evidence="1">Belongs to the ABC transporter superfamily.</text>
</comment>
<evidence type="ECO:0000313" key="7">
    <source>
        <dbReference type="EMBL" id="MDR5651094.1"/>
    </source>
</evidence>
<keyword evidence="5" id="KW-0029">Amino-acid transport</keyword>
<dbReference type="EMBL" id="JAVKPH010000001">
    <property type="protein sequence ID" value="MDR5651094.1"/>
    <property type="molecule type" value="Genomic_DNA"/>
</dbReference>
<dbReference type="PROSITE" id="PS00211">
    <property type="entry name" value="ABC_TRANSPORTER_1"/>
    <property type="match status" value="1"/>
</dbReference>
<dbReference type="Pfam" id="PF00005">
    <property type="entry name" value="ABC_tran"/>
    <property type="match status" value="1"/>
</dbReference>
<sequence length="231" mass="24947">MTLEITGLNTHYGLSHVLQGIDLRAEPGEVVGIFGRNGVGKTTLLKTIAGWLKPSSGSIRFGGRELAGSTPDEMCRAGFGFVPEDRRIFPGLTVRENLEMGLLGLRERPGRDPLAAVFDRFPRLAERAGQAGTTLSGGEQQMLAMARVMLAKPDVVLIDEPSEGLAPMIVAEVFGIIRDMCEMGVIVLLVEQNVHEALAVSDNYLLIERGAVVLRGAADTDETALMQRLHI</sequence>
<dbReference type="PROSITE" id="PS50893">
    <property type="entry name" value="ABC_TRANSPORTER_2"/>
    <property type="match status" value="1"/>
</dbReference>
<feature type="domain" description="ABC transporter" evidence="6">
    <location>
        <begin position="3"/>
        <end position="231"/>
    </location>
</feature>
<evidence type="ECO:0000256" key="1">
    <source>
        <dbReference type="ARBA" id="ARBA00005417"/>
    </source>
</evidence>
<dbReference type="PANTHER" id="PTHR43820">
    <property type="entry name" value="HIGH-AFFINITY BRANCHED-CHAIN AMINO ACID TRANSPORT ATP-BINDING PROTEIN LIVF"/>
    <property type="match status" value="1"/>
</dbReference>
<dbReference type="InterPro" id="IPR027417">
    <property type="entry name" value="P-loop_NTPase"/>
</dbReference>
<proteinExistence type="inferred from homology"/>
<name>A0ABU1F2K4_9RHOB</name>
<keyword evidence="3" id="KW-0547">Nucleotide-binding</keyword>
<dbReference type="Proteomes" id="UP001247754">
    <property type="component" value="Unassembled WGS sequence"/>
</dbReference>
<evidence type="ECO:0000256" key="3">
    <source>
        <dbReference type="ARBA" id="ARBA00022741"/>
    </source>
</evidence>
<gene>
    <name evidence="7" type="ORF">RGD00_00630</name>
</gene>
<dbReference type="CDD" id="cd03224">
    <property type="entry name" value="ABC_TM1139_LivF_branched"/>
    <property type="match status" value="1"/>
</dbReference>
<evidence type="ECO:0000256" key="4">
    <source>
        <dbReference type="ARBA" id="ARBA00022840"/>
    </source>
</evidence>
<dbReference type="SMART" id="SM00382">
    <property type="entry name" value="AAA"/>
    <property type="match status" value="1"/>
</dbReference>
<dbReference type="InterPro" id="IPR003439">
    <property type="entry name" value="ABC_transporter-like_ATP-bd"/>
</dbReference>
<evidence type="ECO:0000256" key="5">
    <source>
        <dbReference type="ARBA" id="ARBA00022970"/>
    </source>
</evidence>
<dbReference type="InterPro" id="IPR003593">
    <property type="entry name" value="AAA+_ATPase"/>
</dbReference>
<dbReference type="SUPFAM" id="SSF52540">
    <property type="entry name" value="P-loop containing nucleoside triphosphate hydrolases"/>
    <property type="match status" value="1"/>
</dbReference>
<dbReference type="InterPro" id="IPR017871">
    <property type="entry name" value="ABC_transporter-like_CS"/>
</dbReference>
<dbReference type="Gene3D" id="3.40.50.300">
    <property type="entry name" value="P-loop containing nucleotide triphosphate hydrolases"/>
    <property type="match status" value="1"/>
</dbReference>
<dbReference type="GO" id="GO:0005524">
    <property type="term" value="F:ATP binding"/>
    <property type="evidence" value="ECO:0007669"/>
    <property type="project" value="UniProtKB-KW"/>
</dbReference>
<dbReference type="PANTHER" id="PTHR43820:SF4">
    <property type="entry name" value="HIGH-AFFINITY BRANCHED-CHAIN AMINO ACID TRANSPORT ATP-BINDING PROTEIN LIVF"/>
    <property type="match status" value="1"/>
</dbReference>
<comment type="caution">
    <text evidence="7">The sequence shown here is derived from an EMBL/GenBank/DDBJ whole genome shotgun (WGS) entry which is preliminary data.</text>
</comment>
<evidence type="ECO:0000313" key="8">
    <source>
        <dbReference type="Proteomes" id="UP001247754"/>
    </source>
</evidence>
<accession>A0ABU1F2K4</accession>
<evidence type="ECO:0000259" key="6">
    <source>
        <dbReference type="PROSITE" id="PS50893"/>
    </source>
</evidence>
<dbReference type="InterPro" id="IPR052156">
    <property type="entry name" value="BCAA_Transport_ATP-bd_LivF"/>
</dbReference>